<evidence type="ECO:0000256" key="1">
    <source>
        <dbReference type="ARBA" id="ARBA00001946"/>
    </source>
</evidence>
<dbReference type="Proteomes" id="UP001597063">
    <property type="component" value="Unassembled WGS sequence"/>
</dbReference>
<keyword evidence="8" id="KW-1185">Reference proteome</keyword>
<protein>
    <submittedName>
        <fullName evidence="7">NUDIX domain-containing protein</fullName>
    </submittedName>
</protein>
<accession>A0ABW2XYN6</accession>
<keyword evidence="4" id="KW-0460">Magnesium</keyword>
<dbReference type="PROSITE" id="PS00893">
    <property type="entry name" value="NUDIX_BOX"/>
    <property type="match status" value="1"/>
</dbReference>
<dbReference type="SUPFAM" id="SSF55811">
    <property type="entry name" value="Nudix"/>
    <property type="match status" value="1"/>
</dbReference>
<dbReference type="InterPro" id="IPR020084">
    <property type="entry name" value="NUDIX_hydrolase_CS"/>
</dbReference>
<organism evidence="7 8">
    <name type="scientific">Actinomadura fibrosa</name>
    <dbReference type="NCBI Taxonomy" id="111802"/>
    <lineage>
        <taxon>Bacteria</taxon>
        <taxon>Bacillati</taxon>
        <taxon>Actinomycetota</taxon>
        <taxon>Actinomycetes</taxon>
        <taxon>Streptosporangiales</taxon>
        <taxon>Thermomonosporaceae</taxon>
        <taxon>Actinomadura</taxon>
    </lineage>
</organism>
<proteinExistence type="inferred from homology"/>
<dbReference type="Gene3D" id="3.90.79.10">
    <property type="entry name" value="Nucleoside Triphosphate Pyrophosphohydrolase"/>
    <property type="match status" value="1"/>
</dbReference>
<sequence length="160" mass="17376">MRSNDFVPPAQYYATLPAVHVSAGVLLTDPADRVLLVKPNYRPHWAFPGGIADDGEAPHHCAQREAAEETGLTVAPGLLLVVDWAPAAGDRHRPIMNFLFDAGTADPDDIVVQDTELDDVAFFDWDAAPAHFPANTAARIPAARQARKDARTIYLPSQRA</sequence>
<comment type="cofactor">
    <cofactor evidence="1">
        <name>Mg(2+)</name>
        <dbReference type="ChEBI" id="CHEBI:18420"/>
    </cofactor>
</comment>
<dbReference type="PROSITE" id="PS51462">
    <property type="entry name" value="NUDIX"/>
    <property type="match status" value="1"/>
</dbReference>
<evidence type="ECO:0000256" key="4">
    <source>
        <dbReference type="ARBA" id="ARBA00022842"/>
    </source>
</evidence>
<evidence type="ECO:0000313" key="7">
    <source>
        <dbReference type="EMBL" id="MFD0690957.1"/>
    </source>
</evidence>
<dbReference type="EMBL" id="JBHTGP010000025">
    <property type="protein sequence ID" value="MFD0690957.1"/>
    <property type="molecule type" value="Genomic_DNA"/>
</dbReference>
<feature type="domain" description="Nudix hydrolase" evidence="6">
    <location>
        <begin position="18"/>
        <end position="145"/>
    </location>
</feature>
<dbReference type="PRINTS" id="PR00502">
    <property type="entry name" value="NUDIXFAMILY"/>
</dbReference>
<dbReference type="InterPro" id="IPR000086">
    <property type="entry name" value="NUDIX_hydrolase_dom"/>
</dbReference>
<comment type="caution">
    <text evidence="7">The sequence shown here is derived from an EMBL/GenBank/DDBJ whole genome shotgun (WGS) entry which is preliminary data.</text>
</comment>
<evidence type="ECO:0000256" key="2">
    <source>
        <dbReference type="ARBA" id="ARBA00005582"/>
    </source>
</evidence>
<comment type="similarity">
    <text evidence="2 5">Belongs to the Nudix hydrolase family.</text>
</comment>
<dbReference type="InterPro" id="IPR020476">
    <property type="entry name" value="Nudix_hydrolase"/>
</dbReference>
<dbReference type="Pfam" id="PF00293">
    <property type="entry name" value="NUDIX"/>
    <property type="match status" value="1"/>
</dbReference>
<dbReference type="InterPro" id="IPR015797">
    <property type="entry name" value="NUDIX_hydrolase-like_dom_sf"/>
</dbReference>
<gene>
    <name evidence="7" type="ORF">ACFQZM_41150</name>
</gene>
<name>A0ABW2XYN6_9ACTN</name>
<keyword evidence="3 5" id="KW-0378">Hydrolase</keyword>
<dbReference type="RefSeq" id="WP_207399796.1">
    <property type="nucleotide sequence ID" value="NZ_CAACUY010000042.1"/>
</dbReference>
<evidence type="ECO:0000256" key="3">
    <source>
        <dbReference type="ARBA" id="ARBA00022801"/>
    </source>
</evidence>
<dbReference type="CDD" id="cd18876">
    <property type="entry name" value="NUDIX_Hydrolase"/>
    <property type="match status" value="1"/>
</dbReference>
<evidence type="ECO:0000256" key="5">
    <source>
        <dbReference type="RuleBase" id="RU003476"/>
    </source>
</evidence>
<dbReference type="PANTHER" id="PTHR43046">
    <property type="entry name" value="GDP-MANNOSE MANNOSYL HYDROLASE"/>
    <property type="match status" value="1"/>
</dbReference>
<evidence type="ECO:0000313" key="8">
    <source>
        <dbReference type="Proteomes" id="UP001597063"/>
    </source>
</evidence>
<evidence type="ECO:0000259" key="6">
    <source>
        <dbReference type="PROSITE" id="PS51462"/>
    </source>
</evidence>
<dbReference type="PANTHER" id="PTHR43046:SF12">
    <property type="entry name" value="GDP-MANNOSE MANNOSYL HYDROLASE"/>
    <property type="match status" value="1"/>
</dbReference>
<reference evidence="8" key="1">
    <citation type="journal article" date="2019" name="Int. J. Syst. Evol. Microbiol.">
        <title>The Global Catalogue of Microorganisms (GCM) 10K type strain sequencing project: providing services to taxonomists for standard genome sequencing and annotation.</title>
        <authorList>
            <consortium name="The Broad Institute Genomics Platform"/>
            <consortium name="The Broad Institute Genome Sequencing Center for Infectious Disease"/>
            <person name="Wu L."/>
            <person name="Ma J."/>
        </authorList>
    </citation>
    <scope>NUCLEOTIDE SEQUENCE [LARGE SCALE GENOMIC DNA]</scope>
    <source>
        <strain evidence="8">JCM 9371</strain>
    </source>
</reference>